<protein>
    <recommendedName>
        <fullName evidence="3">Dystroglycan-like</fullName>
    </recommendedName>
</protein>
<accession>A0A2Z7B5G6</accession>
<reference evidence="1 2" key="1">
    <citation type="journal article" date="2015" name="Proc. Natl. Acad. Sci. U.S.A.">
        <title>The resurrection genome of Boea hygrometrica: A blueprint for survival of dehydration.</title>
        <authorList>
            <person name="Xiao L."/>
            <person name="Yang G."/>
            <person name="Zhang L."/>
            <person name="Yang X."/>
            <person name="Zhao S."/>
            <person name="Ji Z."/>
            <person name="Zhou Q."/>
            <person name="Hu M."/>
            <person name="Wang Y."/>
            <person name="Chen M."/>
            <person name="Xu Y."/>
            <person name="Jin H."/>
            <person name="Xiao X."/>
            <person name="Hu G."/>
            <person name="Bao F."/>
            <person name="Hu Y."/>
            <person name="Wan P."/>
            <person name="Li L."/>
            <person name="Deng X."/>
            <person name="Kuang T."/>
            <person name="Xiang C."/>
            <person name="Zhu J.K."/>
            <person name="Oliver M.J."/>
            <person name="He Y."/>
        </authorList>
    </citation>
    <scope>NUCLEOTIDE SEQUENCE [LARGE SCALE GENOMIC DNA]</scope>
    <source>
        <strain evidence="2">cv. XS01</strain>
    </source>
</reference>
<dbReference type="Proteomes" id="UP000250235">
    <property type="component" value="Unassembled WGS sequence"/>
</dbReference>
<evidence type="ECO:0000313" key="2">
    <source>
        <dbReference type="Proteomes" id="UP000250235"/>
    </source>
</evidence>
<dbReference type="EMBL" id="KV009356">
    <property type="protein sequence ID" value="KZV29755.1"/>
    <property type="molecule type" value="Genomic_DNA"/>
</dbReference>
<dbReference type="AlphaFoldDB" id="A0A2Z7B5G6"/>
<proteinExistence type="predicted"/>
<evidence type="ECO:0000313" key="1">
    <source>
        <dbReference type="EMBL" id="KZV29755.1"/>
    </source>
</evidence>
<keyword evidence="2" id="KW-1185">Reference proteome</keyword>
<name>A0A2Z7B5G6_9LAMI</name>
<gene>
    <name evidence="1" type="ORF">F511_21854</name>
</gene>
<organism evidence="1 2">
    <name type="scientific">Dorcoceras hygrometricum</name>
    <dbReference type="NCBI Taxonomy" id="472368"/>
    <lineage>
        <taxon>Eukaryota</taxon>
        <taxon>Viridiplantae</taxon>
        <taxon>Streptophyta</taxon>
        <taxon>Embryophyta</taxon>
        <taxon>Tracheophyta</taxon>
        <taxon>Spermatophyta</taxon>
        <taxon>Magnoliopsida</taxon>
        <taxon>eudicotyledons</taxon>
        <taxon>Gunneridae</taxon>
        <taxon>Pentapetalae</taxon>
        <taxon>asterids</taxon>
        <taxon>lamiids</taxon>
        <taxon>Lamiales</taxon>
        <taxon>Gesneriaceae</taxon>
        <taxon>Didymocarpoideae</taxon>
        <taxon>Trichosporeae</taxon>
        <taxon>Loxocarpinae</taxon>
        <taxon>Dorcoceras</taxon>
    </lineage>
</organism>
<sequence>MAASFYSNSIHVDFDSVLAMDEPGMVSMFQALVDSGLQGFLGCTAVVYEEALVEFFTNGRVRDGLVVSSVDGVIVEISEKLFAEMFDLLVVGLADVSEMPKDKIFDARSIVSMTGEPVLLSGSKSQMKMPFRLLCDILAKSISVKAGSFNALTVEKFSLLTAVVCDVKMNWGSVLFGILKKMSSEFPPSKILTENTTHRYIAIIDKSGAQEPADAPAVKKASKKNVASKKRPAADFEAAVPKKKRTVEKKYVSSIFSLELVAVAEEAIPIQQVAEPSAIEEIKYTSADDVDLIIQQKLWFDLPYDDLVKQWEAERPVVTASDTDEDIETEDVAPADGDQQVQEYMAPISADDMLNADERMSLDDILLTIPIDIPLPSSSMEITKIMMGKSIKIPGVNKWTWFLKSLPRILAEDKGKEVLVEKDPEYFYSGISAVGVFVRFQQMVCDQQLNGLSSSADRFIKSDQQVPF</sequence>
<evidence type="ECO:0008006" key="3">
    <source>
        <dbReference type="Google" id="ProtNLM"/>
    </source>
</evidence>